<evidence type="ECO:0000259" key="1">
    <source>
        <dbReference type="Pfam" id="PF09851"/>
    </source>
</evidence>
<dbReference type="EMBL" id="JBHUFV010000104">
    <property type="protein sequence ID" value="MFD1940087.1"/>
    <property type="molecule type" value="Genomic_DNA"/>
</dbReference>
<proteinExistence type="predicted"/>
<gene>
    <name evidence="2" type="ORF">ACFSKW_52390</name>
</gene>
<accession>A0ABW4TG58</accession>
<name>A0ABW4TG58_9ACTN</name>
<dbReference type="InterPro" id="IPR018649">
    <property type="entry name" value="SHOCT"/>
</dbReference>
<dbReference type="RefSeq" id="WP_379582971.1">
    <property type="nucleotide sequence ID" value="NZ_JBHUFV010000104.1"/>
</dbReference>
<evidence type="ECO:0000313" key="2">
    <source>
        <dbReference type="EMBL" id="MFD1940087.1"/>
    </source>
</evidence>
<keyword evidence="3" id="KW-1185">Reference proteome</keyword>
<sequence>MIKLLVVLLVIIMVVLVLMMIRRRPSPPARPQRESPREILQRRYAAGEIDEDEYLRRMSGLNQDW</sequence>
<protein>
    <submittedName>
        <fullName evidence="2">SHOCT domain-containing protein</fullName>
    </submittedName>
</protein>
<evidence type="ECO:0000313" key="3">
    <source>
        <dbReference type="Proteomes" id="UP001597368"/>
    </source>
</evidence>
<dbReference type="Proteomes" id="UP001597368">
    <property type="component" value="Unassembled WGS sequence"/>
</dbReference>
<reference evidence="3" key="1">
    <citation type="journal article" date="2019" name="Int. J. Syst. Evol. Microbiol.">
        <title>The Global Catalogue of Microorganisms (GCM) 10K type strain sequencing project: providing services to taxonomists for standard genome sequencing and annotation.</title>
        <authorList>
            <consortium name="The Broad Institute Genomics Platform"/>
            <consortium name="The Broad Institute Genome Sequencing Center for Infectious Disease"/>
            <person name="Wu L."/>
            <person name="Ma J."/>
        </authorList>
    </citation>
    <scope>NUCLEOTIDE SEQUENCE [LARGE SCALE GENOMIC DNA]</scope>
    <source>
        <strain evidence="3">ICMP 6774ER</strain>
    </source>
</reference>
<feature type="domain" description="SHOCT" evidence="1">
    <location>
        <begin position="36"/>
        <end position="57"/>
    </location>
</feature>
<dbReference type="Pfam" id="PF09851">
    <property type="entry name" value="SHOCT"/>
    <property type="match status" value="1"/>
</dbReference>
<organism evidence="2 3">
    <name type="scientific">Nonomuraea mangrovi</name>
    <dbReference type="NCBI Taxonomy" id="2316207"/>
    <lineage>
        <taxon>Bacteria</taxon>
        <taxon>Bacillati</taxon>
        <taxon>Actinomycetota</taxon>
        <taxon>Actinomycetes</taxon>
        <taxon>Streptosporangiales</taxon>
        <taxon>Streptosporangiaceae</taxon>
        <taxon>Nonomuraea</taxon>
    </lineage>
</organism>
<comment type="caution">
    <text evidence="2">The sequence shown here is derived from an EMBL/GenBank/DDBJ whole genome shotgun (WGS) entry which is preliminary data.</text>
</comment>